<dbReference type="Proteomes" id="UP000238634">
    <property type="component" value="Unassembled WGS sequence"/>
</dbReference>
<dbReference type="AlphaFoldDB" id="A0A2T1D7Q9"/>
<dbReference type="SMR" id="A0A2T1D7Q9"/>
<organism evidence="10 11">
    <name type="scientific">Phormidesmis priestleyi ULC007</name>
    <dbReference type="NCBI Taxonomy" id="1920490"/>
    <lineage>
        <taxon>Bacteria</taxon>
        <taxon>Bacillati</taxon>
        <taxon>Cyanobacteriota</taxon>
        <taxon>Cyanophyceae</taxon>
        <taxon>Leptolyngbyales</taxon>
        <taxon>Leptolyngbyaceae</taxon>
        <taxon>Phormidesmis</taxon>
    </lineage>
</organism>
<dbReference type="GO" id="GO:0004553">
    <property type="term" value="F:hydrolase activity, hydrolyzing O-glycosyl compounds"/>
    <property type="evidence" value="ECO:0007669"/>
    <property type="project" value="InterPro"/>
</dbReference>
<gene>
    <name evidence="10" type="ORF">C7B65_21250</name>
</gene>
<feature type="binding site" evidence="8">
    <location>
        <position position="238"/>
    </location>
    <ligand>
        <name>Ca(2+)</name>
        <dbReference type="ChEBI" id="CHEBI:29108"/>
        <label>1</label>
    </ligand>
</feature>
<evidence type="ECO:0000256" key="1">
    <source>
        <dbReference type="ARBA" id="ARBA00001913"/>
    </source>
</evidence>
<dbReference type="Gene3D" id="2.60.40.1180">
    <property type="entry name" value="Golgi alpha-mannosidase II"/>
    <property type="match status" value="1"/>
</dbReference>
<dbReference type="OrthoDB" id="9805159at2"/>
<keyword evidence="6" id="KW-0326">Glycosidase</keyword>
<comment type="similarity">
    <text evidence="2">Belongs to the glycosyl hydrolase 13 family.</text>
</comment>
<dbReference type="GO" id="GO:0005509">
    <property type="term" value="F:calcium ion binding"/>
    <property type="evidence" value="ECO:0007669"/>
    <property type="project" value="InterPro"/>
</dbReference>
<evidence type="ECO:0000256" key="8">
    <source>
        <dbReference type="PIRSR" id="PIRSR001021-2"/>
    </source>
</evidence>
<proteinExistence type="inferred from homology"/>
<dbReference type="SMART" id="SM00642">
    <property type="entry name" value="Aamy"/>
    <property type="match status" value="1"/>
</dbReference>
<dbReference type="GO" id="GO:0005975">
    <property type="term" value="P:carbohydrate metabolic process"/>
    <property type="evidence" value="ECO:0007669"/>
    <property type="project" value="InterPro"/>
</dbReference>
<evidence type="ECO:0000256" key="5">
    <source>
        <dbReference type="ARBA" id="ARBA00023277"/>
    </source>
</evidence>
<accession>A0A2T1D7Q9</accession>
<dbReference type="InterPro" id="IPR017853">
    <property type="entry name" value="GH"/>
</dbReference>
<feature type="binding site" evidence="8">
    <location>
        <position position="163"/>
    </location>
    <ligand>
        <name>Ca(2+)</name>
        <dbReference type="ChEBI" id="CHEBI:29108"/>
        <label>2</label>
    </ligand>
</feature>
<dbReference type="Pfam" id="PF09154">
    <property type="entry name" value="Alpha-amy_C_pro"/>
    <property type="match status" value="1"/>
</dbReference>
<keyword evidence="3 8" id="KW-0479">Metal-binding</keyword>
<evidence type="ECO:0000256" key="6">
    <source>
        <dbReference type="ARBA" id="ARBA00023295"/>
    </source>
</evidence>
<name>A0A2T1D7Q9_9CYAN</name>
<dbReference type="Gene3D" id="3.20.20.80">
    <property type="entry name" value="Glycosidases"/>
    <property type="match status" value="1"/>
</dbReference>
<dbReference type="CDD" id="cd11318">
    <property type="entry name" value="AmyAc_bac_fung_AmyA"/>
    <property type="match status" value="1"/>
</dbReference>
<protein>
    <submittedName>
        <fullName evidence="10">Alpha-amylase</fullName>
    </submittedName>
</protein>
<dbReference type="STRING" id="1920490.GCA_001895925_05344"/>
<evidence type="ECO:0000313" key="10">
    <source>
        <dbReference type="EMBL" id="PSB16545.1"/>
    </source>
</evidence>
<keyword evidence="5" id="KW-0119">Carbohydrate metabolism</keyword>
<evidence type="ECO:0000259" key="9">
    <source>
        <dbReference type="SMART" id="SM00642"/>
    </source>
</evidence>
<dbReference type="PANTHER" id="PTHR43447">
    <property type="entry name" value="ALPHA-AMYLASE"/>
    <property type="match status" value="1"/>
</dbReference>
<dbReference type="EMBL" id="PVWG01000040">
    <property type="protein sequence ID" value="PSB16545.1"/>
    <property type="molecule type" value="Genomic_DNA"/>
</dbReference>
<feature type="binding site" evidence="8">
    <location>
        <position position="186"/>
    </location>
    <ligand>
        <name>Ca(2+)</name>
        <dbReference type="ChEBI" id="CHEBI:29108"/>
        <label>2</label>
    </ligand>
</feature>
<feature type="binding site" evidence="8">
    <location>
        <position position="205"/>
    </location>
    <ligand>
        <name>Ca(2+)</name>
        <dbReference type="ChEBI" id="CHEBI:29108"/>
        <label>2</label>
    </ligand>
</feature>
<feature type="binding site" evidence="8">
    <location>
        <position position="203"/>
    </location>
    <ligand>
        <name>Ca(2+)</name>
        <dbReference type="ChEBI" id="CHEBI:29108"/>
        <label>1</label>
    </ligand>
</feature>
<evidence type="ECO:0000256" key="2">
    <source>
        <dbReference type="ARBA" id="ARBA00008061"/>
    </source>
</evidence>
<dbReference type="Gene3D" id="2.40.30.140">
    <property type="match status" value="1"/>
</dbReference>
<feature type="active site" description="Proton donor" evidence="7">
    <location>
        <position position="264"/>
    </location>
</feature>
<comment type="caution">
    <text evidence="10">The sequence shown here is derived from an EMBL/GenBank/DDBJ whole genome shotgun (WGS) entry which is preliminary data.</text>
</comment>
<dbReference type="NCBIfam" id="NF006969">
    <property type="entry name" value="PRK09441.1-2"/>
    <property type="match status" value="1"/>
</dbReference>
<dbReference type="SUPFAM" id="SSF51011">
    <property type="entry name" value="Glycosyl hydrolase domain"/>
    <property type="match status" value="1"/>
</dbReference>
<feature type="domain" description="Glycosyl hydrolase family 13 catalytic" evidence="9">
    <location>
        <begin position="6"/>
        <end position="403"/>
    </location>
</feature>
<dbReference type="InterPro" id="IPR013780">
    <property type="entry name" value="Glyco_hydro_b"/>
</dbReference>
<evidence type="ECO:0000256" key="4">
    <source>
        <dbReference type="ARBA" id="ARBA00022801"/>
    </source>
</evidence>
<comment type="cofactor">
    <cofactor evidence="1">
        <name>Ca(2+)</name>
        <dbReference type="ChEBI" id="CHEBI:29108"/>
    </cofactor>
</comment>
<evidence type="ECO:0000313" key="11">
    <source>
        <dbReference type="Proteomes" id="UP000238634"/>
    </source>
</evidence>
<evidence type="ECO:0000256" key="7">
    <source>
        <dbReference type="PIRSR" id="PIRSR001021-1"/>
    </source>
</evidence>
<dbReference type="SUPFAM" id="SSF51445">
    <property type="entry name" value="(Trans)glycosidases"/>
    <property type="match status" value="1"/>
</dbReference>
<keyword evidence="8" id="KW-0106">Calcium</keyword>
<evidence type="ECO:0000256" key="3">
    <source>
        <dbReference type="ARBA" id="ARBA00022723"/>
    </source>
</evidence>
<keyword evidence="4" id="KW-0378">Hydrolase</keyword>
<feature type="active site" description="Nucleophile" evidence="7">
    <location>
        <position position="234"/>
    </location>
</feature>
<dbReference type="PIRSF" id="PIRSF001021">
    <property type="entry name" value="Alph-amls_thrmst"/>
    <property type="match status" value="1"/>
</dbReference>
<feature type="binding site" evidence="8">
    <location>
        <position position="106"/>
    </location>
    <ligand>
        <name>Ca(2+)</name>
        <dbReference type="ChEBI" id="CHEBI:29108"/>
        <label>1</label>
    </ligand>
</feature>
<dbReference type="RefSeq" id="WP_073074686.1">
    <property type="nucleotide sequence ID" value="NZ_MPPI01000043.1"/>
</dbReference>
<dbReference type="InterPro" id="IPR013776">
    <property type="entry name" value="A-amylase_thermo"/>
</dbReference>
<dbReference type="InterPro" id="IPR015237">
    <property type="entry name" value="Alpha-amylase_C_pro"/>
</dbReference>
<dbReference type="Pfam" id="PF00128">
    <property type="entry name" value="Alpha-amylase"/>
    <property type="match status" value="1"/>
</dbReference>
<dbReference type="NCBIfam" id="NF006968">
    <property type="entry name" value="PRK09441.1-1"/>
    <property type="match status" value="1"/>
</dbReference>
<dbReference type="InterPro" id="IPR006047">
    <property type="entry name" value="GH13_cat_dom"/>
</dbReference>
<reference evidence="10 11" key="1">
    <citation type="submission" date="2018-02" db="EMBL/GenBank/DDBJ databases">
        <authorList>
            <person name="Cohen D.B."/>
            <person name="Kent A.D."/>
        </authorList>
    </citation>
    <scope>NUCLEOTIDE SEQUENCE [LARGE SCALE GENOMIC DNA]</scope>
    <source>
        <strain evidence="10 11">ULC007</strain>
    </source>
</reference>
<keyword evidence="11" id="KW-1185">Reference proteome</keyword>
<sequence length="495" mass="56889">MSEPNGVMMQYFHWYIPSDGSLWNQLAENAEELSKAGITALWLPPAYKGTGGGYDVGYGIYDLFDLGEFDQKGTVRTKYGTKSEYLNGIKVAKSAGLEVYADVVFNHKMGADAEEEESATPFDPENRHAVVGDYQPIKSWTHFTFPGRGNKYSSMQWHWWHFDAIDYNGYHQNENVVYLLEGKRFDDNVDQEKGGYAYLMGCDLDMEHPEVRGELKYWGEWYLDLTDVDGFRFDAVKHVSAEFFQDWFDHVRNYVQRDLFAVGEYWSYEVDALHHFIGLTQGKVALFDAPLHYNFQAASVGGDGYDMRQIFDNTLVQQQPCLAVTLVENHDSQPLQSLESIVESWFKPLAYALILLRREGYPCIFYGDYYGAHYRDRGRDGNEYEIWMDSHRELLDKFLLARRTYSYGDQYNYFDHPNTIGWTRLGDAEHPGGMAVVLSNGSEGWKCMEVGHPNCTYIDLTEHISEPVVTNEYGWGEFRCQGGSVSVWVPQPSST</sequence>
<reference evidence="10 11" key="2">
    <citation type="submission" date="2018-03" db="EMBL/GenBank/DDBJ databases">
        <title>The ancient ancestry and fast evolution of plastids.</title>
        <authorList>
            <person name="Moore K.R."/>
            <person name="Magnabosco C."/>
            <person name="Momper L."/>
            <person name="Gold D.A."/>
            <person name="Bosak T."/>
            <person name="Fournier G.P."/>
        </authorList>
    </citation>
    <scope>NUCLEOTIDE SEQUENCE [LARGE SCALE GENOMIC DNA]</scope>
    <source>
        <strain evidence="10 11">ULC007</strain>
    </source>
</reference>